<protein>
    <submittedName>
        <fullName evidence="1">Uncharacterized protein</fullName>
    </submittedName>
</protein>
<reference evidence="2" key="1">
    <citation type="submission" date="2018-08" db="EMBL/GenBank/DDBJ databases">
        <authorList>
            <person name="Chevrot R."/>
        </authorList>
    </citation>
    <scope>NUCLEOTIDE SEQUENCE [LARGE SCALE GENOMIC DNA]</scope>
</reference>
<name>A0A383RKL2_PAEAL</name>
<evidence type="ECO:0000313" key="1">
    <source>
        <dbReference type="EMBL" id="SYX86929.1"/>
    </source>
</evidence>
<dbReference type="AlphaFoldDB" id="A0A383RKL2"/>
<dbReference type="EMBL" id="LS992241">
    <property type="protein sequence ID" value="SYX86929.1"/>
    <property type="molecule type" value="Genomic_DNA"/>
</dbReference>
<dbReference type="Proteomes" id="UP000304148">
    <property type="component" value="Chromosome"/>
</dbReference>
<proteinExistence type="predicted"/>
<organism evidence="1 2">
    <name type="scientific">Paenibacillus alvei</name>
    <name type="common">Bacillus alvei</name>
    <dbReference type="NCBI Taxonomy" id="44250"/>
    <lineage>
        <taxon>Bacteria</taxon>
        <taxon>Bacillati</taxon>
        <taxon>Bacillota</taxon>
        <taxon>Bacilli</taxon>
        <taxon>Bacillales</taxon>
        <taxon>Paenibacillaceae</taxon>
        <taxon>Paenibacillus</taxon>
    </lineage>
</organism>
<sequence length="57" mass="6596">MLINTNVNIGIDVFYHAFTRLGTKVFYFFVNEGQSYSICILTKVVNIIMIIITKYSK</sequence>
<accession>A0A383RKL2</accession>
<evidence type="ECO:0000313" key="2">
    <source>
        <dbReference type="Proteomes" id="UP000304148"/>
    </source>
</evidence>
<gene>
    <name evidence="1" type="ORF">PBLR_15355</name>
</gene>